<reference evidence="1 2" key="2">
    <citation type="journal article" date="2012" name="PLoS Pathog.">
        <title>Diverse lifestyles and strategies of plant pathogenesis encoded in the genomes of eighteen Dothideomycetes fungi.</title>
        <authorList>
            <person name="Ohm R.A."/>
            <person name="Feau N."/>
            <person name="Henrissat B."/>
            <person name="Schoch C.L."/>
            <person name="Horwitz B.A."/>
            <person name="Barry K.W."/>
            <person name="Condon B.J."/>
            <person name="Copeland A.C."/>
            <person name="Dhillon B."/>
            <person name="Glaser F."/>
            <person name="Hesse C.N."/>
            <person name="Kosti I."/>
            <person name="LaButti K."/>
            <person name="Lindquist E.A."/>
            <person name="Lucas S."/>
            <person name="Salamov A.A."/>
            <person name="Bradshaw R.E."/>
            <person name="Ciuffetti L."/>
            <person name="Hamelin R.C."/>
            <person name="Kema G.H.J."/>
            <person name="Lawrence C."/>
            <person name="Scott J.A."/>
            <person name="Spatafora J.W."/>
            <person name="Turgeon B.G."/>
            <person name="de Wit P.J.G.M."/>
            <person name="Zhong S."/>
            <person name="Goodwin S.B."/>
            <person name="Grigoriev I.V."/>
        </authorList>
    </citation>
    <scope>NUCLEOTIDE SEQUENCE [LARGE SCALE GENOMIC DNA]</scope>
    <source>
        <strain evidence="2">NZE10 / CBS 128990</strain>
    </source>
</reference>
<gene>
    <name evidence="1" type="ORF">DOTSEDRAFT_72723</name>
</gene>
<accession>M2YP72</accession>
<sequence>MSLTTSSTPTRTCASCNAVSERLAEIVSEQIYHFQSWTWPLDLGANAIAKAYGCSFCRYISNLIIEPWLHESCICYSLLRKGFPSGCKICYRCATSRQQVYRTCSASEDIAECLQQ</sequence>
<proteinExistence type="predicted"/>
<dbReference type="Proteomes" id="UP000016933">
    <property type="component" value="Unassembled WGS sequence"/>
</dbReference>
<keyword evidence="2" id="KW-1185">Reference proteome</keyword>
<reference evidence="2" key="1">
    <citation type="journal article" date="2012" name="PLoS Genet.">
        <title>The genomes of the fungal plant pathogens Cladosporium fulvum and Dothistroma septosporum reveal adaptation to different hosts and lifestyles but also signatures of common ancestry.</title>
        <authorList>
            <person name="de Wit P.J.G.M."/>
            <person name="van der Burgt A."/>
            <person name="Oekmen B."/>
            <person name="Stergiopoulos I."/>
            <person name="Abd-Elsalam K.A."/>
            <person name="Aerts A.L."/>
            <person name="Bahkali A.H."/>
            <person name="Beenen H.G."/>
            <person name="Chettri P."/>
            <person name="Cox M.P."/>
            <person name="Datema E."/>
            <person name="de Vries R.P."/>
            <person name="Dhillon B."/>
            <person name="Ganley A.R."/>
            <person name="Griffiths S.A."/>
            <person name="Guo Y."/>
            <person name="Hamelin R.C."/>
            <person name="Henrissat B."/>
            <person name="Kabir M.S."/>
            <person name="Jashni M.K."/>
            <person name="Kema G."/>
            <person name="Klaubauf S."/>
            <person name="Lapidus A."/>
            <person name="Levasseur A."/>
            <person name="Lindquist E."/>
            <person name="Mehrabi R."/>
            <person name="Ohm R.A."/>
            <person name="Owen T.J."/>
            <person name="Salamov A."/>
            <person name="Schwelm A."/>
            <person name="Schijlen E."/>
            <person name="Sun H."/>
            <person name="van den Burg H.A."/>
            <person name="van Ham R.C.H.J."/>
            <person name="Zhang S."/>
            <person name="Goodwin S.B."/>
            <person name="Grigoriev I.V."/>
            <person name="Collemare J."/>
            <person name="Bradshaw R.E."/>
        </authorList>
    </citation>
    <scope>NUCLEOTIDE SEQUENCE [LARGE SCALE GENOMIC DNA]</scope>
    <source>
        <strain evidence="2">NZE10 / CBS 128990</strain>
    </source>
</reference>
<protein>
    <submittedName>
        <fullName evidence="1">Uncharacterized protein</fullName>
    </submittedName>
</protein>
<evidence type="ECO:0000313" key="1">
    <source>
        <dbReference type="EMBL" id="EME43416.1"/>
    </source>
</evidence>
<evidence type="ECO:0000313" key="2">
    <source>
        <dbReference type="Proteomes" id="UP000016933"/>
    </source>
</evidence>
<dbReference type="HOGENOM" id="CLU_2096820_0_0_1"/>
<name>M2YP72_DOTSN</name>
<dbReference type="EMBL" id="KB446540">
    <property type="protein sequence ID" value="EME43416.1"/>
    <property type="molecule type" value="Genomic_DNA"/>
</dbReference>
<dbReference type="AlphaFoldDB" id="M2YP72"/>
<organism evidence="1 2">
    <name type="scientific">Dothistroma septosporum (strain NZE10 / CBS 128990)</name>
    <name type="common">Red band needle blight fungus</name>
    <name type="synonym">Mycosphaerella pini</name>
    <dbReference type="NCBI Taxonomy" id="675120"/>
    <lineage>
        <taxon>Eukaryota</taxon>
        <taxon>Fungi</taxon>
        <taxon>Dikarya</taxon>
        <taxon>Ascomycota</taxon>
        <taxon>Pezizomycotina</taxon>
        <taxon>Dothideomycetes</taxon>
        <taxon>Dothideomycetidae</taxon>
        <taxon>Mycosphaerellales</taxon>
        <taxon>Mycosphaerellaceae</taxon>
        <taxon>Dothistroma</taxon>
    </lineage>
</organism>